<dbReference type="RefSeq" id="WP_072623497.1">
    <property type="nucleotide sequence ID" value="NZ_CP013290.1"/>
</dbReference>
<dbReference type="AlphaFoldDB" id="A0A1L3MDA2"/>
<dbReference type="Proteomes" id="UP000182938">
    <property type="component" value="Chromosome"/>
</dbReference>
<dbReference type="KEGG" id="jte:ASJ30_01185"/>
<reference evidence="1 2" key="1">
    <citation type="submission" date="2015-11" db="EMBL/GenBank/DDBJ databases">
        <authorList>
            <person name="Zhang Y."/>
            <person name="Guo Z."/>
        </authorList>
    </citation>
    <scope>NUCLEOTIDE SEQUENCE [LARGE SCALE GENOMIC DNA]</scope>
    <source>
        <strain evidence="1 2">YFY001</strain>
    </source>
</reference>
<accession>A0A1L3MDA2</accession>
<evidence type="ECO:0000313" key="2">
    <source>
        <dbReference type="Proteomes" id="UP000182938"/>
    </source>
</evidence>
<sequence length="180" mass="19401">MPTRAAPSTVVVDGDAPDAVDRLEEAIASAETVLVHRAGTTLVDGALERLVRVLHRPHRRLVRVHSDAGPCYLARTELLVAAMRYGVEVDELVADAPGLDRRLAEASGAVHLDGPTPLHDPAAGRWRVWVDGAVVGVGASPDAREAARRHSAPTVLLGLARRRAGRLRREAVRLRQRPGR</sequence>
<gene>
    <name evidence="1" type="ORF">ASJ30_01185</name>
</gene>
<evidence type="ECO:0000313" key="1">
    <source>
        <dbReference type="EMBL" id="APH00314.1"/>
    </source>
</evidence>
<organism evidence="1 2">
    <name type="scientific">Janibacter indicus</name>
    <dbReference type="NCBI Taxonomy" id="857417"/>
    <lineage>
        <taxon>Bacteria</taxon>
        <taxon>Bacillati</taxon>
        <taxon>Actinomycetota</taxon>
        <taxon>Actinomycetes</taxon>
        <taxon>Micrococcales</taxon>
        <taxon>Intrasporangiaceae</taxon>
        <taxon>Janibacter</taxon>
    </lineage>
</organism>
<dbReference type="EMBL" id="CP013290">
    <property type="protein sequence ID" value="APH00314.1"/>
    <property type="molecule type" value="Genomic_DNA"/>
</dbReference>
<keyword evidence="2" id="KW-1185">Reference proteome</keyword>
<proteinExistence type="predicted"/>
<name>A0A1L3MDA2_9MICO</name>
<protein>
    <submittedName>
        <fullName evidence="1">Uncharacterized protein</fullName>
    </submittedName>
</protein>